<comment type="caution">
    <text evidence="2">The sequence shown here is derived from an EMBL/GenBank/DDBJ whole genome shotgun (WGS) entry which is preliminary data.</text>
</comment>
<dbReference type="RefSeq" id="WP_128760547.1">
    <property type="nucleotide sequence ID" value="NZ_QOVI01000002.1"/>
</dbReference>
<gene>
    <name evidence="2" type="ORF">DSM04_102475</name>
</gene>
<dbReference type="SUPFAM" id="SSF53720">
    <property type="entry name" value="ALDH-like"/>
    <property type="match status" value="1"/>
</dbReference>
<dbReference type="InterPro" id="IPR016161">
    <property type="entry name" value="Ald_DH/histidinol_DH"/>
</dbReference>
<keyword evidence="1" id="KW-0521">NADP</keyword>
<sequence>MDLNQRITAFSNLGQFLKDFVANAEKTDLQLDDFDSLKEELHAVIETAKRQNAWFSTENTRKALTSWSENLNSETLNNWLSPYAITKTETKEVAVIMAGNLPLVGFHDFLSVLITGHKIIAKLSSDDQLLLPFLAKVLIQLEPQFKDSITFTQERLPQFDAVIATGSNNTARYFEFYFKNKPNIIRKNRNAVAVLSGNETHEQLVGLGTDIFRYFGMGCRSVSKLFVPEDYNFDAFFKAMFEHKDIINHHKYANNYDYNKAVYLMSLFPILDNEFMILKEDENFSSPISVVFYERYDTKEKLNTFLNEREAEIQCVVADGFSENEISYGNAQQPKLNDYADGVDTVAFLLKIS</sequence>
<dbReference type="Proteomes" id="UP000289821">
    <property type="component" value="Unassembled WGS sequence"/>
</dbReference>
<evidence type="ECO:0000313" key="2">
    <source>
        <dbReference type="EMBL" id="RXG16893.1"/>
    </source>
</evidence>
<dbReference type="GO" id="GO:0008218">
    <property type="term" value="P:bioluminescence"/>
    <property type="evidence" value="ECO:0007669"/>
    <property type="project" value="InterPro"/>
</dbReference>
<dbReference type="Pfam" id="PF05893">
    <property type="entry name" value="LuxC"/>
    <property type="match status" value="1"/>
</dbReference>
<accession>A0A4Q0NX90</accession>
<reference evidence="2 3" key="1">
    <citation type="submission" date="2018-07" db="EMBL/GenBank/DDBJ databases">
        <title>Leeuwenhoekiella genomics.</title>
        <authorList>
            <person name="Tahon G."/>
            <person name="Willems A."/>
        </authorList>
    </citation>
    <scope>NUCLEOTIDE SEQUENCE [LARGE SCALE GENOMIC DNA]</scope>
    <source>
        <strain evidence="2 3">R-50232</strain>
    </source>
</reference>
<keyword evidence="3" id="KW-1185">Reference proteome</keyword>
<proteinExistence type="predicted"/>
<evidence type="ECO:0000256" key="1">
    <source>
        <dbReference type="ARBA" id="ARBA00022857"/>
    </source>
</evidence>
<evidence type="ECO:0000313" key="3">
    <source>
        <dbReference type="Proteomes" id="UP000289821"/>
    </source>
</evidence>
<dbReference type="AlphaFoldDB" id="A0A4Q0NX90"/>
<dbReference type="EMBL" id="QOVI01000002">
    <property type="protein sequence ID" value="RXG16893.1"/>
    <property type="molecule type" value="Genomic_DNA"/>
</dbReference>
<protein>
    <submittedName>
        <fullName evidence="2">Acyl-CoA reductase LuxC</fullName>
    </submittedName>
</protein>
<dbReference type="GO" id="GO:0003995">
    <property type="term" value="F:acyl-CoA dehydrogenase activity"/>
    <property type="evidence" value="ECO:0007669"/>
    <property type="project" value="InterPro"/>
</dbReference>
<dbReference type="OrthoDB" id="1522941at2"/>
<dbReference type="InterPro" id="IPR008670">
    <property type="entry name" value="CoA_reduct_LuxC"/>
</dbReference>
<organism evidence="2 3">
    <name type="scientific">Leeuwenhoekiella aestuarii</name>
    <dbReference type="NCBI Taxonomy" id="2249426"/>
    <lineage>
        <taxon>Bacteria</taxon>
        <taxon>Pseudomonadati</taxon>
        <taxon>Bacteroidota</taxon>
        <taxon>Flavobacteriia</taxon>
        <taxon>Flavobacteriales</taxon>
        <taxon>Flavobacteriaceae</taxon>
        <taxon>Leeuwenhoekiella</taxon>
    </lineage>
</organism>
<name>A0A4Q0NX90_9FLAO</name>